<name>A0ABZ3H3N6_GEOAI</name>
<feature type="transmembrane region" description="Helical" evidence="7">
    <location>
        <begin position="167"/>
        <end position="185"/>
    </location>
</feature>
<dbReference type="GeneID" id="90448432"/>
<accession>A0ABZ3H3N6</accession>
<feature type="transmembrane region" description="Helical" evidence="7">
    <location>
        <begin position="109"/>
        <end position="129"/>
    </location>
</feature>
<keyword evidence="4 7" id="KW-0812">Transmembrane</keyword>
<evidence type="ECO:0000256" key="4">
    <source>
        <dbReference type="ARBA" id="ARBA00022692"/>
    </source>
</evidence>
<feature type="transmembrane region" description="Helical" evidence="7">
    <location>
        <begin position="317"/>
        <end position="344"/>
    </location>
</feature>
<feature type="transmembrane region" description="Helical" evidence="7">
    <location>
        <begin position="80"/>
        <end position="102"/>
    </location>
</feature>
<evidence type="ECO:0000256" key="2">
    <source>
        <dbReference type="ARBA" id="ARBA00005551"/>
    </source>
</evidence>
<comment type="subcellular location">
    <subcellularLocation>
        <location evidence="1">Membrane</location>
        <topology evidence="1">Multi-pass membrane protein</topology>
    </subcellularLocation>
</comment>
<organism evidence="9 10">
    <name type="scientific">Geoglobus acetivorans</name>
    <dbReference type="NCBI Taxonomy" id="565033"/>
    <lineage>
        <taxon>Archaea</taxon>
        <taxon>Methanobacteriati</taxon>
        <taxon>Methanobacteriota</taxon>
        <taxon>Archaeoglobi</taxon>
        <taxon>Archaeoglobales</taxon>
        <taxon>Archaeoglobaceae</taxon>
        <taxon>Geoglobus</taxon>
    </lineage>
</organism>
<dbReference type="EMBL" id="CP087714">
    <property type="protein sequence ID" value="XAT64177.1"/>
    <property type="molecule type" value="Genomic_DNA"/>
</dbReference>
<feature type="transmembrane region" description="Helical" evidence="7">
    <location>
        <begin position="246"/>
        <end position="265"/>
    </location>
</feature>
<evidence type="ECO:0000313" key="9">
    <source>
        <dbReference type="EMBL" id="XAT64177.1"/>
    </source>
</evidence>
<gene>
    <name evidence="9" type="ORF">LPQ35_02070</name>
</gene>
<dbReference type="Pfam" id="PF00999">
    <property type="entry name" value="Na_H_Exchanger"/>
    <property type="match status" value="1"/>
</dbReference>
<dbReference type="Proteomes" id="UP001492541">
    <property type="component" value="Chromosome"/>
</dbReference>
<reference evidence="9 10" key="1">
    <citation type="submission" date="2021-11" db="EMBL/GenBank/DDBJ databases">
        <title>Whole genome of Geoglobus acetivorans.</title>
        <authorList>
            <person name="Liu D."/>
        </authorList>
    </citation>
    <scope>NUCLEOTIDE SEQUENCE [LARGE SCALE GENOMIC DNA]</scope>
    <source>
        <strain evidence="9 10">SBH6</strain>
    </source>
</reference>
<comment type="similarity">
    <text evidence="2">Belongs to the monovalent cation:proton antiporter 2 (CPA2) transporter (TC 2.A.37) family.</text>
</comment>
<dbReference type="Gene3D" id="1.20.1530.20">
    <property type="match status" value="1"/>
</dbReference>
<feature type="transmembrane region" description="Helical" evidence="7">
    <location>
        <begin position="141"/>
        <end position="160"/>
    </location>
</feature>
<evidence type="ECO:0000256" key="7">
    <source>
        <dbReference type="SAM" id="Phobius"/>
    </source>
</evidence>
<evidence type="ECO:0000259" key="8">
    <source>
        <dbReference type="Pfam" id="PF00999"/>
    </source>
</evidence>
<evidence type="ECO:0000256" key="1">
    <source>
        <dbReference type="ARBA" id="ARBA00004141"/>
    </source>
</evidence>
<feature type="transmembrane region" description="Helical" evidence="7">
    <location>
        <begin position="27"/>
        <end position="45"/>
    </location>
</feature>
<dbReference type="PANTHER" id="PTHR42751:SF6">
    <property type="entry name" value="CONSERVED INTEGRAL MEMBRANE TRANSPORT PROTEIN-RELATED"/>
    <property type="match status" value="1"/>
</dbReference>
<evidence type="ECO:0000313" key="10">
    <source>
        <dbReference type="Proteomes" id="UP001492541"/>
    </source>
</evidence>
<evidence type="ECO:0000256" key="6">
    <source>
        <dbReference type="ARBA" id="ARBA00023136"/>
    </source>
</evidence>
<keyword evidence="6 7" id="KW-0472">Membrane</keyword>
<dbReference type="InterPro" id="IPR038770">
    <property type="entry name" value="Na+/solute_symporter_sf"/>
</dbReference>
<feature type="transmembrane region" description="Helical" evidence="7">
    <location>
        <begin position="271"/>
        <end position="296"/>
    </location>
</feature>
<proteinExistence type="inferred from homology"/>
<feature type="transmembrane region" description="Helical" evidence="7">
    <location>
        <begin position="205"/>
        <end position="234"/>
    </location>
</feature>
<keyword evidence="10" id="KW-1185">Reference proteome</keyword>
<protein>
    <submittedName>
        <fullName evidence="9">Cation:proton antiporter</fullName>
    </submittedName>
</protein>
<dbReference type="PANTHER" id="PTHR42751">
    <property type="entry name" value="SODIUM/HYDROGEN EXCHANGER FAMILY/TRKA DOMAIN PROTEIN"/>
    <property type="match status" value="1"/>
</dbReference>
<evidence type="ECO:0000256" key="5">
    <source>
        <dbReference type="ARBA" id="ARBA00022989"/>
    </source>
</evidence>
<keyword evidence="5 7" id="KW-1133">Transmembrane helix</keyword>
<evidence type="ECO:0000256" key="3">
    <source>
        <dbReference type="ARBA" id="ARBA00022448"/>
    </source>
</evidence>
<keyword evidence="3" id="KW-0813">Transport</keyword>
<feature type="transmembrane region" description="Helical" evidence="7">
    <location>
        <begin position="52"/>
        <end position="68"/>
    </location>
</feature>
<dbReference type="RefSeq" id="WP_193806319.1">
    <property type="nucleotide sequence ID" value="NZ_CP087714.1"/>
</dbReference>
<dbReference type="InterPro" id="IPR006153">
    <property type="entry name" value="Cation/H_exchanger_TM"/>
</dbReference>
<sequence length="364" mass="39701">MEIAIAGLVCLIFAIIARKLSFPAIPVYIIAGLALGSSGFGILQADEVSKKIAEFGVVFLLFYIGLHINPREVGAKRKTIFASGFYDLLINFALVFILLFATGFELSRAFIIASSLYISSSAIVLQSLIENRKLILKEAEIVVWMMVFEDIVIAILIVLNSVGFSDLLYFFAKLTLFTVLVLILSNTAPKYLDRVMERDDEAPLLLVFSAGLLGLAIEELFQIPYAFAAILIGLMFSQVKSVEEMVIPFKDVFLILFFFFFGVSTKFDMGGLALGIVLAIVAISGKVVSGLLTGLRTEKSWKSGLEIGLNTIARGEFSIFMAFAFGDVLISSAITVTVLITSILGSLTSRYSERIISALGRASQ</sequence>
<feature type="domain" description="Cation/H+ exchanger transmembrane" evidence="8">
    <location>
        <begin position="9"/>
        <end position="347"/>
    </location>
</feature>